<sequence>MSNERIITLTTDFGYKDPFVGEMKGVILSINPSVKLVDITHGIKPHSIEEGAFIIASSYKYFPPNTIHIVVVDPGVGSERRPIIVEADNHYFVGPDNGIFSYMVSFAEKSKVFHIKEKKYMLSEYSPTFQGRDIFAPVAAWLSKGIALEEFGYSIDDFKKIKIPLPEIEGNRISGEIIYIDRFGNAISNIKGTDLYALGEKFLVEIKGMVIQTVKNYSQASNKSLYCLINSSGHLEFFVNMDSASKLFNINKSEKVTALKQTK</sequence>
<dbReference type="InterPro" id="IPR023227">
    <property type="entry name" value="SAM_OH_AdoTrfase_C_sf"/>
</dbReference>
<dbReference type="SUPFAM" id="SSF102522">
    <property type="entry name" value="Bacterial fluorinating enzyme, N-terminal domain"/>
    <property type="match status" value="1"/>
</dbReference>
<comment type="caution">
    <text evidence="5">The sequence shown here is derived from an EMBL/GenBank/DDBJ whole genome shotgun (WGS) entry which is preliminary data.</text>
</comment>
<comment type="similarity">
    <text evidence="2">Belongs to the SAM hydrolase / SAM-dependent halogenase family.</text>
</comment>
<evidence type="ECO:0000259" key="4">
    <source>
        <dbReference type="Pfam" id="PF20257"/>
    </source>
</evidence>
<accession>A0A5J4L6K1</accession>
<gene>
    <name evidence="5" type="ORF">A45J_2264</name>
</gene>
<dbReference type="InterPro" id="IPR002747">
    <property type="entry name" value="SAM_OH_AdoTrfase"/>
</dbReference>
<evidence type="ECO:0000259" key="3">
    <source>
        <dbReference type="Pfam" id="PF01887"/>
    </source>
</evidence>
<feature type="domain" description="S-adenosyl-l-methionine hydroxide adenosyltransferase C-terminal" evidence="4">
    <location>
        <begin position="175"/>
        <end position="256"/>
    </location>
</feature>
<dbReference type="Gene3D" id="2.40.30.90">
    <property type="entry name" value="Bacterial fluorinating enzyme like"/>
    <property type="match status" value="1"/>
</dbReference>
<dbReference type="PANTHER" id="PTHR35092">
    <property type="entry name" value="CHLORINASE MJ1651"/>
    <property type="match status" value="1"/>
</dbReference>
<feature type="domain" description="S-adenosyl-l-methionine hydroxide adenosyltransferase N-terminal" evidence="3">
    <location>
        <begin position="7"/>
        <end position="152"/>
    </location>
</feature>
<protein>
    <recommendedName>
        <fullName evidence="6">S-adenosyl-l-methionine hydroxide adenosyltransferase</fullName>
    </recommendedName>
</protein>
<dbReference type="Pfam" id="PF20257">
    <property type="entry name" value="SAM_HAT_C"/>
    <property type="match status" value="1"/>
</dbReference>
<evidence type="ECO:0000256" key="1">
    <source>
        <dbReference type="ARBA" id="ARBA00022691"/>
    </source>
</evidence>
<proteinExistence type="inferred from homology"/>
<dbReference type="Gene3D" id="3.40.50.10790">
    <property type="entry name" value="S-adenosyl-l-methionine hydroxide adenosyltransferase, N-terminal"/>
    <property type="match status" value="1"/>
</dbReference>
<dbReference type="InterPro" id="IPR046470">
    <property type="entry name" value="SAM_HAT_C"/>
</dbReference>
<dbReference type="PANTHER" id="PTHR35092:SF1">
    <property type="entry name" value="CHLORINASE MJ1651"/>
    <property type="match status" value="1"/>
</dbReference>
<evidence type="ECO:0008006" key="6">
    <source>
        <dbReference type="Google" id="ProtNLM"/>
    </source>
</evidence>
<name>A0A5J4L6K1_9ZZZZ</name>
<dbReference type="InterPro" id="IPR046469">
    <property type="entry name" value="SAM_HAT_N"/>
</dbReference>
<dbReference type="Pfam" id="PF01887">
    <property type="entry name" value="SAM_HAT_N"/>
    <property type="match status" value="1"/>
</dbReference>
<keyword evidence="1" id="KW-0949">S-adenosyl-L-methionine</keyword>
<evidence type="ECO:0000256" key="2">
    <source>
        <dbReference type="ARBA" id="ARBA00024035"/>
    </source>
</evidence>
<organism evidence="5">
    <name type="scientific">hot springs metagenome</name>
    <dbReference type="NCBI Taxonomy" id="433727"/>
    <lineage>
        <taxon>unclassified sequences</taxon>
        <taxon>metagenomes</taxon>
        <taxon>ecological metagenomes</taxon>
    </lineage>
</organism>
<dbReference type="InterPro" id="IPR023228">
    <property type="entry name" value="SAM_OH_AdoTrfase_N_sf"/>
</dbReference>
<dbReference type="SUPFAM" id="SSF101852">
    <property type="entry name" value="Bacterial fluorinating enzyme, C-terminal domain"/>
    <property type="match status" value="1"/>
</dbReference>
<dbReference type="EMBL" id="BLAB01000001">
    <property type="protein sequence ID" value="GER94501.1"/>
    <property type="molecule type" value="Genomic_DNA"/>
</dbReference>
<evidence type="ECO:0000313" key="5">
    <source>
        <dbReference type="EMBL" id="GER94501.1"/>
    </source>
</evidence>
<reference evidence="5" key="1">
    <citation type="submission" date="2019-10" db="EMBL/GenBank/DDBJ databases">
        <title>Metagenomic sequencing of thiosulfate-disproportionating enrichment culture.</title>
        <authorList>
            <person name="Umezawa K."/>
            <person name="Kojima H."/>
            <person name="Fukui M."/>
        </authorList>
    </citation>
    <scope>NUCLEOTIDE SEQUENCE</scope>
    <source>
        <strain evidence="5">45J</strain>
    </source>
</reference>
<dbReference type="AlphaFoldDB" id="A0A5J4L6K1"/>
<dbReference type="PIRSF" id="PIRSF006779">
    <property type="entry name" value="UCP006779"/>
    <property type="match status" value="1"/>
</dbReference>